<protein>
    <submittedName>
        <fullName evidence="1">Uncharacterized protein</fullName>
    </submittedName>
</protein>
<evidence type="ECO:0000313" key="2">
    <source>
        <dbReference type="Proteomes" id="UP000828390"/>
    </source>
</evidence>
<proteinExistence type="predicted"/>
<dbReference type="EMBL" id="JAIWYP010000016">
    <property type="protein sequence ID" value="KAH3693836.1"/>
    <property type="molecule type" value="Genomic_DNA"/>
</dbReference>
<name>A0A9D3Y7R4_DREPO</name>
<reference evidence="1" key="1">
    <citation type="journal article" date="2019" name="bioRxiv">
        <title>The Genome of the Zebra Mussel, Dreissena polymorpha: A Resource for Invasive Species Research.</title>
        <authorList>
            <person name="McCartney M.A."/>
            <person name="Auch B."/>
            <person name="Kono T."/>
            <person name="Mallez S."/>
            <person name="Zhang Y."/>
            <person name="Obille A."/>
            <person name="Becker A."/>
            <person name="Abrahante J.E."/>
            <person name="Garbe J."/>
            <person name="Badalamenti J.P."/>
            <person name="Herman A."/>
            <person name="Mangelson H."/>
            <person name="Liachko I."/>
            <person name="Sullivan S."/>
            <person name="Sone E.D."/>
            <person name="Koren S."/>
            <person name="Silverstein K.A.T."/>
            <person name="Beckman K.B."/>
            <person name="Gohl D.M."/>
        </authorList>
    </citation>
    <scope>NUCLEOTIDE SEQUENCE</scope>
    <source>
        <strain evidence="1">Duluth1</strain>
        <tissue evidence="1">Whole animal</tissue>
    </source>
</reference>
<organism evidence="1 2">
    <name type="scientific">Dreissena polymorpha</name>
    <name type="common">Zebra mussel</name>
    <name type="synonym">Mytilus polymorpha</name>
    <dbReference type="NCBI Taxonomy" id="45954"/>
    <lineage>
        <taxon>Eukaryota</taxon>
        <taxon>Metazoa</taxon>
        <taxon>Spiralia</taxon>
        <taxon>Lophotrochozoa</taxon>
        <taxon>Mollusca</taxon>
        <taxon>Bivalvia</taxon>
        <taxon>Autobranchia</taxon>
        <taxon>Heteroconchia</taxon>
        <taxon>Euheterodonta</taxon>
        <taxon>Imparidentia</taxon>
        <taxon>Neoheterodontei</taxon>
        <taxon>Myida</taxon>
        <taxon>Dreissenoidea</taxon>
        <taxon>Dreissenidae</taxon>
        <taxon>Dreissena</taxon>
    </lineage>
</organism>
<evidence type="ECO:0000313" key="1">
    <source>
        <dbReference type="EMBL" id="KAH3693836.1"/>
    </source>
</evidence>
<sequence length="77" mass="8805">MQIKYTLIRQLLSCLHTSDLNENRLADLLWIGTKIFGQEVSPDGLLRYVNQQRAIPADAYVPSKDVEWLSKVCEKNG</sequence>
<accession>A0A9D3Y7R4</accession>
<gene>
    <name evidence="1" type="ORF">DPMN_081275</name>
</gene>
<comment type="caution">
    <text evidence="1">The sequence shown here is derived from an EMBL/GenBank/DDBJ whole genome shotgun (WGS) entry which is preliminary data.</text>
</comment>
<keyword evidence="2" id="KW-1185">Reference proteome</keyword>
<reference evidence="1" key="2">
    <citation type="submission" date="2020-11" db="EMBL/GenBank/DDBJ databases">
        <authorList>
            <person name="McCartney M.A."/>
            <person name="Auch B."/>
            <person name="Kono T."/>
            <person name="Mallez S."/>
            <person name="Becker A."/>
            <person name="Gohl D.M."/>
            <person name="Silverstein K.A.T."/>
            <person name="Koren S."/>
            <person name="Bechman K.B."/>
            <person name="Herman A."/>
            <person name="Abrahante J.E."/>
            <person name="Garbe J."/>
        </authorList>
    </citation>
    <scope>NUCLEOTIDE SEQUENCE</scope>
    <source>
        <strain evidence="1">Duluth1</strain>
        <tissue evidence="1">Whole animal</tissue>
    </source>
</reference>
<dbReference type="AlphaFoldDB" id="A0A9D3Y7R4"/>
<dbReference type="Proteomes" id="UP000828390">
    <property type="component" value="Unassembled WGS sequence"/>
</dbReference>